<name>A0ABN1CAA5_9BURK</name>
<keyword evidence="4" id="KW-1185">Reference proteome</keyword>
<dbReference type="Proteomes" id="UP001501706">
    <property type="component" value="Unassembled WGS sequence"/>
</dbReference>
<comment type="similarity">
    <text evidence="1">Belongs to the UPF0065 (bug) family.</text>
</comment>
<comment type="caution">
    <text evidence="3">The sequence shown here is derived from an EMBL/GenBank/DDBJ whole genome shotgun (WGS) entry which is preliminary data.</text>
</comment>
<evidence type="ECO:0000313" key="4">
    <source>
        <dbReference type="Proteomes" id="UP001501706"/>
    </source>
</evidence>
<evidence type="ECO:0000313" key="3">
    <source>
        <dbReference type="EMBL" id="GAA0514786.1"/>
    </source>
</evidence>
<proteinExistence type="inferred from homology"/>
<reference evidence="3 4" key="1">
    <citation type="journal article" date="2019" name="Int. J. Syst. Evol. Microbiol.">
        <title>The Global Catalogue of Microorganisms (GCM) 10K type strain sequencing project: providing services to taxonomists for standard genome sequencing and annotation.</title>
        <authorList>
            <consortium name="The Broad Institute Genomics Platform"/>
            <consortium name="The Broad Institute Genome Sequencing Center for Infectious Disease"/>
            <person name="Wu L."/>
            <person name="Ma J."/>
        </authorList>
    </citation>
    <scope>NUCLEOTIDE SEQUENCE [LARGE SCALE GENOMIC DNA]</scope>
    <source>
        <strain evidence="3 4">JCM 14330</strain>
    </source>
</reference>
<dbReference type="RefSeq" id="WP_343927962.1">
    <property type="nucleotide sequence ID" value="NZ_BAAAEN010000014.1"/>
</dbReference>
<gene>
    <name evidence="3" type="ORF">GCM10009097_35290</name>
</gene>
<dbReference type="Gene3D" id="3.40.190.10">
    <property type="entry name" value="Periplasmic binding protein-like II"/>
    <property type="match status" value="1"/>
</dbReference>
<feature type="signal peptide" evidence="2">
    <location>
        <begin position="1"/>
        <end position="24"/>
    </location>
</feature>
<feature type="chain" id="PRO_5046689698" evidence="2">
    <location>
        <begin position="25"/>
        <end position="323"/>
    </location>
</feature>
<dbReference type="InterPro" id="IPR005064">
    <property type="entry name" value="BUG"/>
</dbReference>
<protein>
    <submittedName>
        <fullName evidence="3">Tripartite tricarboxylate transporter substrate binding protein</fullName>
    </submittedName>
</protein>
<organism evidence="3 4">
    <name type="scientific">Pigmentiphaga daeguensis</name>
    <dbReference type="NCBI Taxonomy" id="414049"/>
    <lineage>
        <taxon>Bacteria</taxon>
        <taxon>Pseudomonadati</taxon>
        <taxon>Pseudomonadota</taxon>
        <taxon>Betaproteobacteria</taxon>
        <taxon>Burkholderiales</taxon>
        <taxon>Alcaligenaceae</taxon>
        <taxon>Pigmentiphaga</taxon>
    </lineage>
</organism>
<sequence length="323" mass="33112">MRSKPIFPRAMALALAACAAGAQAQAWPARPIRLIVPGAPGAPADTAARSLADAVAERLGQPVVVENRAGAQGTLGLGALIKAAPDGYTLGMITMQLSAIPALRKQAPFDLGRDLAPVVQMTTESPVFVVRRDLPMRNMKEFVAYAKARPGEITYGTPGPGSPAHLGVELMSRSFGLQLRHVPYKTISVALTDVAGGQIDAALAGSAAALTGLATGRIKALAVASPVRLKALPDVPTLAEAGLPDVDIRGWVGLVAPAGTPPAIVDQLNAAFNQALARPEVKERLASVGAEAAGGTPAEFGAFIAAEAARWRGVIESAHISAD</sequence>
<evidence type="ECO:0000256" key="1">
    <source>
        <dbReference type="ARBA" id="ARBA00006987"/>
    </source>
</evidence>
<keyword evidence="2" id="KW-0732">Signal</keyword>
<dbReference type="EMBL" id="BAAAEN010000014">
    <property type="protein sequence ID" value="GAA0514786.1"/>
    <property type="molecule type" value="Genomic_DNA"/>
</dbReference>
<evidence type="ECO:0000256" key="2">
    <source>
        <dbReference type="SAM" id="SignalP"/>
    </source>
</evidence>
<dbReference type="CDD" id="cd13578">
    <property type="entry name" value="PBP2_Bug27"/>
    <property type="match status" value="1"/>
</dbReference>
<dbReference type="InterPro" id="IPR042100">
    <property type="entry name" value="Bug_dom1"/>
</dbReference>
<dbReference type="PIRSF" id="PIRSF017082">
    <property type="entry name" value="YflP"/>
    <property type="match status" value="1"/>
</dbReference>
<dbReference type="SUPFAM" id="SSF53850">
    <property type="entry name" value="Periplasmic binding protein-like II"/>
    <property type="match status" value="1"/>
</dbReference>
<dbReference type="PANTHER" id="PTHR42928">
    <property type="entry name" value="TRICARBOXYLATE-BINDING PROTEIN"/>
    <property type="match status" value="1"/>
</dbReference>
<dbReference type="Gene3D" id="3.40.190.150">
    <property type="entry name" value="Bordetella uptake gene, domain 1"/>
    <property type="match status" value="1"/>
</dbReference>
<accession>A0ABN1CAA5</accession>
<dbReference type="Pfam" id="PF03401">
    <property type="entry name" value="TctC"/>
    <property type="match status" value="1"/>
</dbReference>
<dbReference type="PANTHER" id="PTHR42928:SF5">
    <property type="entry name" value="BLR1237 PROTEIN"/>
    <property type="match status" value="1"/>
</dbReference>